<reference evidence="2" key="2">
    <citation type="journal article" date="2015" name="Data Brief">
        <title>Shoot transcriptome of the giant reed, Arundo donax.</title>
        <authorList>
            <person name="Barrero R.A."/>
            <person name="Guerrero F.D."/>
            <person name="Moolhuijzen P."/>
            <person name="Goolsby J.A."/>
            <person name="Tidwell J."/>
            <person name="Bellgard S.E."/>
            <person name="Bellgard M.I."/>
        </authorList>
    </citation>
    <scope>NUCLEOTIDE SEQUENCE</scope>
    <source>
        <tissue evidence="2">Shoot tissue taken approximately 20 cm above the soil surface</tissue>
    </source>
</reference>
<name>A0A0A8XYI7_ARUDO</name>
<feature type="region of interest" description="Disordered" evidence="1">
    <location>
        <begin position="1"/>
        <end position="23"/>
    </location>
</feature>
<evidence type="ECO:0000256" key="1">
    <source>
        <dbReference type="SAM" id="MobiDB-lite"/>
    </source>
</evidence>
<dbReference type="AlphaFoldDB" id="A0A0A8XYI7"/>
<accession>A0A0A8XYI7</accession>
<reference evidence="2" key="1">
    <citation type="submission" date="2014-09" db="EMBL/GenBank/DDBJ databases">
        <authorList>
            <person name="Magalhaes I.L.F."/>
            <person name="Oliveira U."/>
            <person name="Santos F.R."/>
            <person name="Vidigal T.H.D.A."/>
            <person name="Brescovit A.D."/>
            <person name="Santos A.J."/>
        </authorList>
    </citation>
    <scope>NUCLEOTIDE SEQUENCE</scope>
    <source>
        <tissue evidence="2">Shoot tissue taken approximately 20 cm above the soil surface</tissue>
    </source>
</reference>
<proteinExistence type="predicted"/>
<organism evidence="2">
    <name type="scientific">Arundo donax</name>
    <name type="common">Giant reed</name>
    <name type="synonym">Donax arundinaceus</name>
    <dbReference type="NCBI Taxonomy" id="35708"/>
    <lineage>
        <taxon>Eukaryota</taxon>
        <taxon>Viridiplantae</taxon>
        <taxon>Streptophyta</taxon>
        <taxon>Embryophyta</taxon>
        <taxon>Tracheophyta</taxon>
        <taxon>Spermatophyta</taxon>
        <taxon>Magnoliopsida</taxon>
        <taxon>Liliopsida</taxon>
        <taxon>Poales</taxon>
        <taxon>Poaceae</taxon>
        <taxon>PACMAD clade</taxon>
        <taxon>Arundinoideae</taxon>
        <taxon>Arundineae</taxon>
        <taxon>Arundo</taxon>
    </lineage>
</organism>
<feature type="compositionally biased region" description="Polar residues" evidence="1">
    <location>
        <begin position="1"/>
        <end position="10"/>
    </location>
</feature>
<sequence>MCHPWLSQTKGCHRPPVLTDHPGTSNLSISKQFPILFSFHES</sequence>
<dbReference type="EMBL" id="GBRH01278959">
    <property type="protein sequence ID" value="JAD18936.1"/>
    <property type="molecule type" value="Transcribed_RNA"/>
</dbReference>
<protein>
    <submittedName>
        <fullName evidence="2">Uncharacterized protein</fullName>
    </submittedName>
</protein>
<evidence type="ECO:0000313" key="2">
    <source>
        <dbReference type="EMBL" id="JAD18936.1"/>
    </source>
</evidence>